<organism evidence="4">
    <name type="scientific">Piridium sociabile</name>
    <dbReference type="NCBI Taxonomy" id="2570542"/>
    <lineage>
        <taxon>Eukaryota</taxon>
        <taxon>Sar</taxon>
        <taxon>Alveolata</taxon>
        <taxon>Colpodellida</taxon>
        <taxon>Vitrellaceae</taxon>
        <taxon>Piridium</taxon>
    </lineage>
</organism>
<dbReference type="EMBL" id="MK962129">
    <property type="protein sequence ID" value="QEH58562.1"/>
    <property type="molecule type" value="Genomic_DNA"/>
</dbReference>
<dbReference type="Pfam" id="PF19295">
    <property type="entry name" value="SufBD_N"/>
    <property type="match status" value="1"/>
</dbReference>
<evidence type="ECO:0000313" key="4">
    <source>
        <dbReference type="EMBL" id="QEH58562.1"/>
    </source>
</evidence>
<dbReference type="InterPro" id="IPR037284">
    <property type="entry name" value="SUF_FeS_clus_asmbl_SufBD_sf"/>
</dbReference>
<accession>A0A5B9XVL2</accession>
<name>A0A5B9XVL2_9ALVE</name>
<feature type="domain" description="SUF system FeS cluster assembly SufBD N-terminal" evidence="3">
    <location>
        <begin position="134"/>
        <end position="194"/>
    </location>
</feature>
<dbReference type="InterPro" id="IPR000825">
    <property type="entry name" value="SUF_FeS_clus_asmbl_SufBD_core"/>
</dbReference>
<evidence type="ECO:0000259" key="3">
    <source>
        <dbReference type="Pfam" id="PF19295"/>
    </source>
</evidence>
<dbReference type="PANTHER" id="PTHR30508:SF1">
    <property type="entry name" value="UPF0051 PROTEIN ABCI8, CHLOROPLASTIC-RELATED"/>
    <property type="match status" value="1"/>
</dbReference>
<sequence>MVTIKHKINFKNLLNNSNINFNEYLLNKKGITENILLRISKLRYESKEITNFRKKAFKNWISMSLPLWVFFEAPKPNYFNQKFYSVPKNDIINKKNIQNIINELNLSTQKVISSKPIALDTIIGSVSVLSTLKLHLIKEGVIFCSLSEAVIKYPWLIQKYIGKVVSYKDNYYAALNSIIFSDGSFCYIPKDVKCSVDLSTYFRVEDEISGQFERTLIIVEDRGSVTYLEGCTAVNFEENQLHAAVVELIAFNESEIKYSTVQNWYTGNEYGVGGLYNLVTKRGLCLGNFSKISWTQIEVGSAITWKYPSCILLGHNSYGEFYSVTFTNNYQLADTGTKMIHLGVNTNSKIVSKSISSGYSQNCYRGSVVIGPRAEKSQNFTKCDSLLLGPNSLTSTFPYLIINNHTCSIHHEAAVYPINIDQLFYLQQRGLSDDFCVNIMINGFCEEVVNKMPLEFGLETNLLLSLKVENSLG</sequence>
<dbReference type="InterPro" id="IPR045595">
    <property type="entry name" value="SufBD_N"/>
</dbReference>
<dbReference type="PANTHER" id="PTHR30508">
    <property type="entry name" value="FES CLUSTER ASSEMBLY PROTEIN SUF"/>
    <property type="match status" value="1"/>
</dbReference>
<protein>
    <submittedName>
        <fullName evidence="4">SufB protein</fullName>
    </submittedName>
</protein>
<evidence type="ECO:0000259" key="2">
    <source>
        <dbReference type="Pfam" id="PF01458"/>
    </source>
</evidence>
<dbReference type="InterPro" id="IPR055346">
    <property type="entry name" value="Fe-S_cluster_assembly_SufBD"/>
</dbReference>
<gene>
    <name evidence="4" type="primary">sufB</name>
</gene>
<dbReference type="Pfam" id="PF01458">
    <property type="entry name" value="SUFBD_core"/>
    <property type="match status" value="1"/>
</dbReference>
<proteinExistence type="inferred from homology"/>
<dbReference type="AlphaFoldDB" id="A0A5B9XVL2"/>
<dbReference type="InterPro" id="IPR010231">
    <property type="entry name" value="SUF_FeS_clus_asmbl_SufB"/>
</dbReference>
<reference evidence="4" key="1">
    <citation type="journal article" date="2019" name="Curr. Biol.">
        <title>Multiple Independent Origins of Apicomplexan-Like Parasites.</title>
        <authorList>
            <person name="Mathur V."/>
            <person name="Kolisko M."/>
            <person name="Hehenberger E."/>
            <person name="Irwin N.A.T."/>
            <person name="Leander B.S."/>
            <person name="Kristmundsson A."/>
            <person name="Freeman M.A."/>
            <person name="Keeling P.J."/>
        </authorList>
    </citation>
    <scope>NUCLEOTIDE SEQUENCE</scope>
</reference>
<dbReference type="GO" id="GO:0016226">
    <property type="term" value="P:iron-sulfur cluster assembly"/>
    <property type="evidence" value="ECO:0007669"/>
    <property type="project" value="InterPro"/>
</dbReference>
<dbReference type="SUPFAM" id="SSF101960">
    <property type="entry name" value="Stabilizer of iron transporter SufD"/>
    <property type="match status" value="1"/>
</dbReference>
<feature type="domain" description="SUF system FeS cluster assembly SufBD core" evidence="2">
    <location>
        <begin position="205"/>
        <end position="444"/>
    </location>
</feature>
<dbReference type="NCBIfam" id="TIGR01980">
    <property type="entry name" value="sufB"/>
    <property type="match status" value="1"/>
</dbReference>
<comment type="similarity">
    <text evidence="1">Belongs to the iron-sulfur cluster assembly SufBD family.</text>
</comment>
<evidence type="ECO:0000256" key="1">
    <source>
        <dbReference type="ARBA" id="ARBA00043967"/>
    </source>
</evidence>